<evidence type="ECO:0000313" key="3">
    <source>
        <dbReference type="EMBL" id="NUW41126.1"/>
    </source>
</evidence>
<proteinExistence type="predicted"/>
<feature type="chain" id="PRO_5031486999" description="DUF8094 domain-containing protein" evidence="1">
    <location>
        <begin position="29"/>
        <end position="347"/>
    </location>
</feature>
<dbReference type="Proteomes" id="UP000546126">
    <property type="component" value="Unassembled WGS sequence"/>
</dbReference>
<keyword evidence="1" id="KW-0732">Signal</keyword>
<name>A0A7Y6IMW6_9ACTN</name>
<dbReference type="RefSeq" id="WP_175600669.1">
    <property type="nucleotide sequence ID" value="NZ_JABWGO010000002.1"/>
</dbReference>
<feature type="domain" description="DUF8094" evidence="2">
    <location>
        <begin position="53"/>
        <end position="346"/>
    </location>
</feature>
<evidence type="ECO:0000313" key="4">
    <source>
        <dbReference type="Proteomes" id="UP000546126"/>
    </source>
</evidence>
<keyword evidence="4" id="KW-1185">Reference proteome</keyword>
<reference evidence="3 4" key="1">
    <citation type="submission" date="2020-06" db="EMBL/GenBank/DDBJ databases">
        <authorList>
            <person name="Chanama M."/>
        </authorList>
    </citation>
    <scope>NUCLEOTIDE SEQUENCE [LARGE SCALE GENOMIC DNA]</scope>
    <source>
        <strain evidence="3 4">TBRC6557</strain>
    </source>
</reference>
<protein>
    <recommendedName>
        <fullName evidence="2">DUF8094 domain-containing protein</fullName>
    </recommendedName>
</protein>
<dbReference type="AlphaFoldDB" id="A0A7Y6IMW6"/>
<organism evidence="3 4">
    <name type="scientific">Nonomuraea rhodomycinica</name>
    <dbReference type="NCBI Taxonomy" id="1712872"/>
    <lineage>
        <taxon>Bacteria</taxon>
        <taxon>Bacillati</taxon>
        <taxon>Actinomycetota</taxon>
        <taxon>Actinomycetes</taxon>
        <taxon>Streptosporangiales</taxon>
        <taxon>Streptosporangiaceae</taxon>
        <taxon>Nonomuraea</taxon>
    </lineage>
</organism>
<gene>
    <name evidence="3" type="ORF">HT134_13380</name>
</gene>
<comment type="caution">
    <text evidence="3">The sequence shown here is derived from an EMBL/GenBank/DDBJ whole genome shotgun (WGS) entry which is preliminary data.</text>
</comment>
<dbReference type="PROSITE" id="PS51257">
    <property type="entry name" value="PROKAR_LIPOPROTEIN"/>
    <property type="match status" value="1"/>
</dbReference>
<dbReference type="Pfam" id="PF26366">
    <property type="entry name" value="DUF8094"/>
    <property type="match status" value="1"/>
</dbReference>
<feature type="signal peptide" evidence="1">
    <location>
        <begin position="1"/>
        <end position="28"/>
    </location>
</feature>
<accession>A0A7Y6IMW6</accession>
<evidence type="ECO:0000259" key="2">
    <source>
        <dbReference type="Pfam" id="PF26366"/>
    </source>
</evidence>
<dbReference type="EMBL" id="JABWGO010000002">
    <property type="protein sequence ID" value="NUW41126.1"/>
    <property type="molecule type" value="Genomic_DNA"/>
</dbReference>
<evidence type="ECO:0000256" key="1">
    <source>
        <dbReference type="SAM" id="SignalP"/>
    </source>
</evidence>
<dbReference type="InterPro" id="IPR058407">
    <property type="entry name" value="DUF8094"/>
</dbReference>
<sequence length="347" mass="36206">MRASGRLRTLALAAGLLAGASACSGGSAAPPSAAVTRAAVTSSATATPAPPPPEVTRAEAGEVFSTLTATDDVLRAAAPKLRDGTLRDALDLTRDAEAQLTTAAYQSTGYHPPRYEWGSPVLYVPRFPAGWESPWFTALAARDGHPTLLTFAKVNKNAEWQISAVTRLLDGQDPPPVQLDAEGYATALDPGDKSVTISPQYMGPLHATVAEAGATGVAAGLIAPGPYTTDLAQEISDERKAAKDAGLSYDSIFSGNDYPVYALRTRDGGALIQYSLSRNTTTTAATNVKDFIPVPDDALWAIDEPKVRRTLKLTETHQYATAVPPASAPAAARVIAHEGGLTRASGE</sequence>